<proteinExistence type="predicted"/>
<dbReference type="InterPro" id="IPR051616">
    <property type="entry name" value="Cul2-RING_E3_ligase_SR"/>
</dbReference>
<gene>
    <name evidence="4" type="ORF">PVAP13_6KG245000</name>
</gene>
<dbReference type="OrthoDB" id="412869at2759"/>
<comment type="caution">
    <text evidence="4">The sequence shown here is derived from an EMBL/GenBank/DDBJ whole genome shotgun (WGS) entry which is preliminary data.</text>
</comment>
<reference evidence="4" key="1">
    <citation type="submission" date="2020-05" db="EMBL/GenBank/DDBJ databases">
        <title>WGS assembly of Panicum virgatum.</title>
        <authorList>
            <person name="Lovell J.T."/>
            <person name="Jenkins J."/>
            <person name="Shu S."/>
            <person name="Juenger T.E."/>
            <person name="Schmutz J."/>
        </authorList>
    </citation>
    <scope>NUCLEOTIDE SEQUENCE</scope>
    <source>
        <strain evidence="4">AP13</strain>
    </source>
</reference>
<evidence type="ECO:0000256" key="2">
    <source>
        <dbReference type="ARBA" id="ARBA00022803"/>
    </source>
</evidence>
<organism evidence="4 5">
    <name type="scientific">Panicum virgatum</name>
    <name type="common">Blackwell switchgrass</name>
    <dbReference type="NCBI Taxonomy" id="38727"/>
    <lineage>
        <taxon>Eukaryota</taxon>
        <taxon>Viridiplantae</taxon>
        <taxon>Streptophyta</taxon>
        <taxon>Embryophyta</taxon>
        <taxon>Tracheophyta</taxon>
        <taxon>Spermatophyta</taxon>
        <taxon>Magnoliopsida</taxon>
        <taxon>Liliopsida</taxon>
        <taxon>Poales</taxon>
        <taxon>Poaceae</taxon>
        <taxon>PACMAD clade</taxon>
        <taxon>Panicoideae</taxon>
        <taxon>Panicodae</taxon>
        <taxon>Paniceae</taxon>
        <taxon>Panicinae</taxon>
        <taxon>Panicum</taxon>
        <taxon>Panicum sect. Hiantes</taxon>
    </lineage>
</organism>
<dbReference type="PROSITE" id="PS50005">
    <property type="entry name" value="TPR"/>
    <property type="match status" value="1"/>
</dbReference>
<sequence>MGNGEGALSDAYKCRMMRPDWAKGCYRQGAAHMLLGEYKQAHDALLDAQKLDPGNEEIERELRKAMELMKVSPNEDEQ</sequence>
<keyword evidence="2 3" id="KW-0802">TPR repeat</keyword>
<dbReference type="PANTHER" id="PTHR46224:SF10">
    <property type="entry name" value="OS01G0189100 PROTEIN"/>
    <property type="match status" value="1"/>
</dbReference>
<dbReference type="PANTHER" id="PTHR46224">
    <property type="entry name" value="ANKYRIN REPEAT FAMILY PROTEIN"/>
    <property type="match status" value="1"/>
</dbReference>
<evidence type="ECO:0000256" key="1">
    <source>
        <dbReference type="ARBA" id="ARBA00022737"/>
    </source>
</evidence>
<evidence type="ECO:0000313" key="4">
    <source>
        <dbReference type="EMBL" id="KAG2583309.1"/>
    </source>
</evidence>
<dbReference type="AlphaFoldDB" id="A0A8T0REX0"/>
<feature type="repeat" description="TPR" evidence="3">
    <location>
        <begin position="22"/>
        <end position="55"/>
    </location>
</feature>
<dbReference type="Pfam" id="PF07719">
    <property type="entry name" value="TPR_2"/>
    <property type="match status" value="1"/>
</dbReference>
<dbReference type="SMART" id="SM00028">
    <property type="entry name" value="TPR"/>
    <property type="match status" value="1"/>
</dbReference>
<accession>A0A8T0REX0</accession>
<keyword evidence="5" id="KW-1185">Reference proteome</keyword>
<dbReference type="Proteomes" id="UP000823388">
    <property type="component" value="Chromosome 6K"/>
</dbReference>
<dbReference type="EMBL" id="CM029047">
    <property type="protein sequence ID" value="KAG2583309.1"/>
    <property type="molecule type" value="Genomic_DNA"/>
</dbReference>
<dbReference type="Gene3D" id="1.25.40.10">
    <property type="entry name" value="Tetratricopeptide repeat domain"/>
    <property type="match status" value="1"/>
</dbReference>
<evidence type="ECO:0000313" key="5">
    <source>
        <dbReference type="Proteomes" id="UP000823388"/>
    </source>
</evidence>
<name>A0A8T0REX0_PANVG</name>
<keyword evidence="1" id="KW-0677">Repeat</keyword>
<protein>
    <submittedName>
        <fullName evidence="4">Uncharacterized protein</fullName>
    </submittedName>
</protein>
<dbReference type="InterPro" id="IPR011990">
    <property type="entry name" value="TPR-like_helical_dom_sf"/>
</dbReference>
<evidence type="ECO:0000256" key="3">
    <source>
        <dbReference type="PROSITE-ProRule" id="PRU00339"/>
    </source>
</evidence>
<dbReference type="InterPro" id="IPR013105">
    <property type="entry name" value="TPR_2"/>
</dbReference>
<dbReference type="SUPFAM" id="SSF48452">
    <property type="entry name" value="TPR-like"/>
    <property type="match status" value="1"/>
</dbReference>
<dbReference type="InterPro" id="IPR019734">
    <property type="entry name" value="TPR_rpt"/>
</dbReference>